<dbReference type="OrthoDB" id="3806873at2"/>
<dbReference type="InterPro" id="IPR051678">
    <property type="entry name" value="AGP_Transferase"/>
</dbReference>
<proteinExistence type="predicted"/>
<dbReference type="GO" id="GO:0016740">
    <property type="term" value="F:transferase activity"/>
    <property type="evidence" value="ECO:0007669"/>
    <property type="project" value="UniProtKB-KW"/>
</dbReference>
<dbReference type="Pfam" id="PF01636">
    <property type="entry name" value="APH"/>
    <property type="match status" value="1"/>
</dbReference>
<dbReference type="EMBL" id="UETB01000014">
    <property type="protein sequence ID" value="SSA45543.1"/>
    <property type="molecule type" value="Genomic_DNA"/>
</dbReference>
<protein>
    <submittedName>
        <fullName evidence="2">Macrolide phosphotransferase</fullName>
    </submittedName>
</protein>
<dbReference type="InterPro" id="IPR011009">
    <property type="entry name" value="Kinase-like_dom_sf"/>
</dbReference>
<organism evidence="2 3">
    <name type="scientific">Georgenia satyanarayanai</name>
    <dbReference type="NCBI Taxonomy" id="860221"/>
    <lineage>
        <taxon>Bacteria</taxon>
        <taxon>Bacillati</taxon>
        <taxon>Actinomycetota</taxon>
        <taxon>Actinomycetes</taxon>
        <taxon>Micrococcales</taxon>
        <taxon>Bogoriellaceae</taxon>
        <taxon>Georgenia</taxon>
    </lineage>
</organism>
<dbReference type="RefSeq" id="WP_110853421.1">
    <property type="nucleotide sequence ID" value="NZ_QKLZ01000014.1"/>
</dbReference>
<dbReference type="CDD" id="cd05152">
    <property type="entry name" value="MPH2"/>
    <property type="match status" value="1"/>
</dbReference>
<keyword evidence="3" id="KW-1185">Reference proteome</keyword>
<dbReference type="AlphaFoldDB" id="A0A2Y9C7G8"/>
<dbReference type="Gene3D" id="3.90.1200.10">
    <property type="match status" value="1"/>
</dbReference>
<dbReference type="PANTHER" id="PTHR21310">
    <property type="entry name" value="AMINOGLYCOSIDE PHOSPHOTRANSFERASE-RELATED-RELATED"/>
    <property type="match status" value="1"/>
</dbReference>
<name>A0A2Y9C7G8_9MICO</name>
<dbReference type="InterPro" id="IPR002575">
    <property type="entry name" value="Aminoglycoside_PTrfase"/>
</dbReference>
<evidence type="ECO:0000313" key="2">
    <source>
        <dbReference type="EMBL" id="SSA45543.1"/>
    </source>
</evidence>
<keyword evidence="2" id="KW-0808">Transferase</keyword>
<dbReference type="Gene3D" id="3.30.200.20">
    <property type="entry name" value="Phosphorylase Kinase, domain 1"/>
    <property type="match status" value="1"/>
</dbReference>
<dbReference type="SUPFAM" id="SSF56112">
    <property type="entry name" value="Protein kinase-like (PK-like)"/>
    <property type="match status" value="1"/>
</dbReference>
<sequence>MGDDDLLAEAASRGLQLAPSTLRHNDAGLDFAVVYAQDVHGRRWVLRIPRRADVVEALAQEEAVLAFASRHLRVAVPEWRVRSRELIAYPLLPGHPGLTLEGDQVEWHVDPGSERYAAELGRLLADLHAAPLAEARELGIEVRTPEQVRESWRADVARVAREFAVDPQLLERYEAWLQDDGLWPEDTVFTHGELYPAHVLIDQREVVTGVLDWTTARGDDPARDFMYQHAFAPPEAFAATLRAYTAAGGRDWGPGLADRCAALMAAGPVGYGVYALTTGRAEHREAAQVQLAGL</sequence>
<feature type="domain" description="Aminoglycoside phosphotransferase" evidence="1">
    <location>
        <begin position="23"/>
        <end position="253"/>
    </location>
</feature>
<accession>A0A2Y9C7G8</accession>
<gene>
    <name evidence="2" type="ORF">SAMN05216184_11468</name>
</gene>
<evidence type="ECO:0000313" key="3">
    <source>
        <dbReference type="Proteomes" id="UP000250222"/>
    </source>
</evidence>
<dbReference type="Proteomes" id="UP000250222">
    <property type="component" value="Unassembled WGS sequence"/>
</dbReference>
<reference evidence="2 3" key="1">
    <citation type="submission" date="2016-10" db="EMBL/GenBank/DDBJ databases">
        <authorList>
            <person name="Cai Z."/>
        </authorList>
    </citation>
    <scope>NUCLEOTIDE SEQUENCE [LARGE SCALE GENOMIC DNA]</scope>
    <source>
        <strain evidence="2 3">CGMCC 1.10826</strain>
    </source>
</reference>
<dbReference type="PANTHER" id="PTHR21310:SF15">
    <property type="entry name" value="AMINOGLYCOSIDE PHOSPHOTRANSFERASE DOMAIN-CONTAINING PROTEIN"/>
    <property type="match status" value="1"/>
</dbReference>
<evidence type="ECO:0000259" key="1">
    <source>
        <dbReference type="Pfam" id="PF01636"/>
    </source>
</evidence>